<gene>
    <name evidence="3" type="ORF">SAMN05443248_0478</name>
</gene>
<dbReference type="InterPro" id="IPR012347">
    <property type="entry name" value="Ferritin-like"/>
</dbReference>
<feature type="domain" description="DUF305" evidence="2">
    <location>
        <begin position="133"/>
        <end position="219"/>
    </location>
</feature>
<feature type="compositionally biased region" description="Polar residues" evidence="1">
    <location>
        <begin position="228"/>
        <end position="241"/>
    </location>
</feature>
<feature type="region of interest" description="Disordered" evidence="1">
    <location>
        <begin position="226"/>
        <end position="273"/>
    </location>
</feature>
<evidence type="ECO:0000259" key="2">
    <source>
        <dbReference type="Pfam" id="PF03713"/>
    </source>
</evidence>
<proteinExistence type="predicted"/>
<feature type="domain" description="DUF305" evidence="2">
    <location>
        <begin position="41"/>
        <end position="110"/>
    </location>
</feature>
<dbReference type="AlphaFoldDB" id="A0A1M5HHL8"/>
<organism evidence="3 4">
    <name type="scientific">Bradyrhizobium erythrophlei</name>
    <dbReference type="NCBI Taxonomy" id="1437360"/>
    <lineage>
        <taxon>Bacteria</taxon>
        <taxon>Pseudomonadati</taxon>
        <taxon>Pseudomonadota</taxon>
        <taxon>Alphaproteobacteria</taxon>
        <taxon>Hyphomicrobiales</taxon>
        <taxon>Nitrobacteraceae</taxon>
        <taxon>Bradyrhizobium</taxon>
    </lineage>
</organism>
<dbReference type="PROSITE" id="PS51257">
    <property type="entry name" value="PROKAR_LIPOPROTEIN"/>
    <property type="match status" value="1"/>
</dbReference>
<dbReference type="PANTHER" id="PTHR36933:SF1">
    <property type="entry name" value="SLL0788 PROTEIN"/>
    <property type="match status" value="1"/>
</dbReference>
<dbReference type="PANTHER" id="PTHR36933">
    <property type="entry name" value="SLL0788 PROTEIN"/>
    <property type="match status" value="1"/>
</dbReference>
<sequence>MRFPIEPRGLLLAVGLGIGGLACVSPAAVAANAEGPFLALNETAMNKMMAGMAVKPTRDADRDFVAMMVPHHQGAIDMAQAELQFGHNQKLLRIAQEIVVEQLQEIAAMRLAIGEPASPTWVTNTAQDAPAAAPPQKAASGSDAAFVSRSNAAMDKMMTDMAVKPTGDVDHDFVAMMVPHHQGAIDMAQAELQYGHSPQLKTVAQEIIVDQMQEITLMRLALGEPLPQSVSSPTQASSGATQHAPAHESDANQTQMRMSAAMQMAPTRPGGAH</sequence>
<evidence type="ECO:0000313" key="3">
    <source>
        <dbReference type="EMBL" id="SHG15433.1"/>
    </source>
</evidence>
<dbReference type="Proteomes" id="UP000189796">
    <property type="component" value="Chromosome I"/>
</dbReference>
<dbReference type="InterPro" id="IPR005183">
    <property type="entry name" value="DUF305_CopM-like"/>
</dbReference>
<protein>
    <submittedName>
        <fullName evidence="3">Uncharacterized conserved protein, DUF305 family</fullName>
    </submittedName>
</protein>
<accession>A0A1M5HHL8</accession>
<dbReference type="Gene3D" id="1.20.1260.10">
    <property type="match status" value="2"/>
</dbReference>
<dbReference type="EMBL" id="LT670817">
    <property type="protein sequence ID" value="SHG15433.1"/>
    <property type="molecule type" value="Genomic_DNA"/>
</dbReference>
<evidence type="ECO:0000313" key="4">
    <source>
        <dbReference type="Proteomes" id="UP000189796"/>
    </source>
</evidence>
<name>A0A1M5HHL8_9BRAD</name>
<reference evidence="3 4" key="1">
    <citation type="submission" date="2016-11" db="EMBL/GenBank/DDBJ databases">
        <authorList>
            <person name="Jaros S."/>
            <person name="Januszkiewicz K."/>
            <person name="Wedrychowicz H."/>
        </authorList>
    </citation>
    <scope>NUCLEOTIDE SEQUENCE [LARGE SCALE GENOMIC DNA]</scope>
    <source>
        <strain evidence="3 4">GAS138</strain>
    </source>
</reference>
<evidence type="ECO:0000256" key="1">
    <source>
        <dbReference type="SAM" id="MobiDB-lite"/>
    </source>
</evidence>
<dbReference type="Pfam" id="PF03713">
    <property type="entry name" value="DUF305"/>
    <property type="match status" value="2"/>
</dbReference>